<organism evidence="1">
    <name type="scientific">Pyrodinium bahamense</name>
    <dbReference type="NCBI Taxonomy" id="73915"/>
    <lineage>
        <taxon>Eukaryota</taxon>
        <taxon>Sar</taxon>
        <taxon>Alveolata</taxon>
        <taxon>Dinophyceae</taxon>
        <taxon>Gonyaulacales</taxon>
        <taxon>Pyrocystaceae</taxon>
        <taxon>Pyrodinium</taxon>
    </lineage>
</organism>
<evidence type="ECO:0000313" key="1">
    <source>
        <dbReference type="EMBL" id="CAD8370791.1"/>
    </source>
</evidence>
<gene>
    <name evidence="1" type="ORF">PBAH0796_LOCUS20026</name>
</gene>
<proteinExistence type="predicted"/>
<protein>
    <submittedName>
        <fullName evidence="1">Uncharacterized protein</fullName>
    </submittedName>
</protein>
<dbReference type="EMBL" id="HBEG01032822">
    <property type="protein sequence ID" value="CAD8370791.1"/>
    <property type="molecule type" value="Transcribed_RNA"/>
</dbReference>
<reference evidence="1" key="1">
    <citation type="submission" date="2021-01" db="EMBL/GenBank/DDBJ databases">
        <authorList>
            <person name="Corre E."/>
            <person name="Pelletier E."/>
            <person name="Niang G."/>
            <person name="Scheremetjew M."/>
            <person name="Finn R."/>
            <person name="Kale V."/>
            <person name="Holt S."/>
            <person name="Cochrane G."/>
            <person name="Meng A."/>
            <person name="Brown T."/>
            <person name="Cohen L."/>
        </authorList>
    </citation>
    <scope>NUCLEOTIDE SEQUENCE</scope>
    <source>
        <strain evidence="1">Pbaha01</strain>
    </source>
</reference>
<name>A0A7S0AQ17_9DINO</name>
<accession>A0A7S0AQ17</accession>
<sequence length="222" mass="22843">MLLQVPQSLQGALQPAALSQAQAADDYFLGENNSDTCLGGEKILSEEECKTAVAALGMAFAHRTNNAGEPSGCFQGVRGRGWYNRNHVGAARRNIRPICKVGSLLMGSTLNTLSAPMEKTPAPTVATKVTATTTTTTNTTEVTATTTTTTTITTEVTATTATTTITTEVTATTTTTTTITAEAPTLAPTPTVNTDRSNALVLTLPLRAVMAAAALPLVAAGA</sequence>
<dbReference type="AlphaFoldDB" id="A0A7S0AQ17"/>